<evidence type="ECO:0000256" key="2">
    <source>
        <dbReference type="RuleBase" id="RU003793"/>
    </source>
</evidence>
<evidence type="ECO:0000256" key="1">
    <source>
        <dbReference type="ARBA" id="ARBA00005801"/>
    </source>
</evidence>
<dbReference type="PANTHER" id="PTHR30487:SF0">
    <property type="entry name" value="PREPILIN LEADER PEPTIDASE_N-METHYLTRANSFERASE-RELATED"/>
    <property type="match status" value="1"/>
</dbReference>
<dbReference type="GO" id="GO:0006465">
    <property type="term" value="P:signal peptide processing"/>
    <property type="evidence" value="ECO:0007669"/>
    <property type="project" value="TreeGrafter"/>
</dbReference>
<dbReference type="PANTHER" id="PTHR30487">
    <property type="entry name" value="TYPE 4 PREPILIN-LIKE PROTEINS LEADER PEPTIDE-PROCESSING ENZYME"/>
    <property type="match status" value="1"/>
</dbReference>
<feature type="transmembrane region" description="Helical" evidence="3">
    <location>
        <begin position="68"/>
        <end position="85"/>
    </location>
</feature>
<dbReference type="AlphaFoldDB" id="A0A560W837"/>
<feature type="transmembrane region" description="Helical" evidence="3">
    <location>
        <begin position="44"/>
        <end position="61"/>
    </location>
</feature>
<feature type="transmembrane region" description="Helical" evidence="3">
    <location>
        <begin position="97"/>
        <end position="114"/>
    </location>
</feature>
<dbReference type="InterPro" id="IPR014032">
    <property type="entry name" value="Peptidase_A24A_bac"/>
</dbReference>
<dbReference type="RefSeq" id="WP_144857762.1">
    <property type="nucleotide sequence ID" value="NZ_BAAAYT010000002.1"/>
</dbReference>
<gene>
    <name evidence="5" type="ORF">FB557_2315</name>
</gene>
<dbReference type="GO" id="GO:0032259">
    <property type="term" value="P:methylation"/>
    <property type="evidence" value="ECO:0007669"/>
    <property type="project" value="UniProtKB-KW"/>
</dbReference>
<dbReference type="GO" id="GO:0008168">
    <property type="term" value="F:methyltransferase activity"/>
    <property type="evidence" value="ECO:0007669"/>
    <property type="project" value="UniProtKB-KW"/>
</dbReference>
<sequence length="219" mass="22524">MLPLALACLVLTVGTWLAWRWVAAGSYRREGEGGEPASATPPRLRHLVLAAPALGGALVWAHRDEPAAVVVLLAALAPFTLALTVADLDVHRLPNALTLPAVPGTLALLALAAATSGRWEDLVRSIWAAGLVGGAFVVVSLALGSRGLGMGDAKLMLSLAPLLAWHGWAVLATGVYLGFLFGGLAALVLLLARRATRGSHLAFGPYLLAGAVCALLAAR</sequence>
<feature type="transmembrane region" description="Helical" evidence="3">
    <location>
        <begin position="126"/>
        <end position="145"/>
    </location>
</feature>
<dbReference type="GO" id="GO:0004190">
    <property type="term" value="F:aspartic-type endopeptidase activity"/>
    <property type="evidence" value="ECO:0007669"/>
    <property type="project" value="InterPro"/>
</dbReference>
<keyword evidence="3" id="KW-0812">Transmembrane</keyword>
<keyword evidence="5" id="KW-0489">Methyltransferase</keyword>
<organism evidence="5 6">
    <name type="scientific">Marihabitans asiaticum</name>
    <dbReference type="NCBI Taxonomy" id="415218"/>
    <lineage>
        <taxon>Bacteria</taxon>
        <taxon>Bacillati</taxon>
        <taxon>Actinomycetota</taxon>
        <taxon>Actinomycetes</taxon>
        <taxon>Micrococcales</taxon>
        <taxon>Intrasporangiaceae</taxon>
        <taxon>Marihabitans</taxon>
    </lineage>
</organism>
<comment type="similarity">
    <text evidence="1 2">Belongs to the peptidase A24 family.</text>
</comment>
<keyword evidence="6" id="KW-1185">Reference proteome</keyword>
<feature type="transmembrane region" description="Helical" evidence="3">
    <location>
        <begin position="199"/>
        <end position="218"/>
    </location>
</feature>
<feature type="domain" description="Prepilin type IV endopeptidase peptidase" evidence="4">
    <location>
        <begin position="75"/>
        <end position="185"/>
    </location>
</feature>
<dbReference type="OrthoDB" id="2087435at2"/>
<keyword evidence="5" id="KW-0808">Transferase</keyword>
<keyword evidence="3" id="KW-0472">Membrane</keyword>
<accession>A0A560W837</accession>
<dbReference type="InterPro" id="IPR050882">
    <property type="entry name" value="Prepilin_peptidase/N-MTase"/>
</dbReference>
<evidence type="ECO:0000313" key="5">
    <source>
        <dbReference type="EMBL" id="TWD13685.1"/>
    </source>
</evidence>
<dbReference type="InterPro" id="IPR000045">
    <property type="entry name" value="Prepilin_IV_endopep_pep"/>
</dbReference>
<dbReference type="Pfam" id="PF01478">
    <property type="entry name" value="Peptidase_A24"/>
    <property type="match status" value="1"/>
</dbReference>
<evidence type="ECO:0000256" key="3">
    <source>
        <dbReference type="SAM" id="Phobius"/>
    </source>
</evidence>
<dbReference type="EMBL" id="VIUW01000004">
    <property type="protein sequence ID" value="TWD13685.1"/>
    <property type="molecule type" value="Genomic_DNA"/>
</dbReference>
<comment type="caution">
    <text evidence="5">The sequence shown here is derived from an EMBL/GenBank/DDBJ whole genome shotgun (WGS) entry which is preliminary data.</text>
</comment>
<dbReference type="PRINTS" id="PR00864">
    <property type="entry name" value="PREPILNPTASE"/>
</dbReference>
<keyword evidence="3" id="KW-1133">Transmembrane helix</keyword>
<name>A0A560W837_9MICO</name>
<protein>
    <submittedName>
        <fullName evidence="5">Leader peptidase (Prepilin peptidase)/N-methyltransferase</fullName>
    </submittedName>
</protein>
<evidence type="ECO:0000313" key="6">
    <source>
        <dbReference type="Proteomes" id="UP000315628"/>
    </source>
</evidence>
<reference evidence="5 6" key="1">
    <citation type="submission" date="2019-06" db="EMBL/GenBank/DDBJ databases">
        <title>Sequencing the genomes of 1000 actinobacteria strains.</title>
        <authorList>
            <person name="Klenk H.-P."/>
        </authorList>
    </citation>
    <scope>NUCLEOTIDE SEQUENCE [LARGE SCALE GENOMIC DNA]</scope>
    <source>
        <strain evidence="5 6">DSM 18935</strain>
    </source>
</reference>
<feature type="transmembrane region" description="Helical" evidence="3">
    <location>
        <begin position="165"/>
        <end position="192"/>
    </location>
</feature>
<dbReference type="Proteomes" id="UP000315628">
    <property type="component" value="Unassembled WGS sequence"/>
</dbReference>
<evidence type="ECO:0000259" key="4">
    <source>
        <dbReference type="Pfam" id="PF01478"/>
    </source>
</evidence>
<dbReference type="Gene3D" id="1.20.120.1220">
    <property type="match status" value="1"/>
</dbReference>
<dbReference type="GO" id="GO:0005886">
    <property type="term" value="C:plasma membrane"/>
    <property type="evidence" value="ECO:0007669"/>
    <property type="project" value="TreeGrafter"/>
</dbReference>
<proteinExistence type="inferred from homology"/>